<name>A0ABP5QKE4_9MICO</name>
<evidence type="ECO:0000313" key="7">
    <source>
        <dbReference type="EMBL" id="GAA2238465.1"/>
    </source>
</evidence>
<dbReference type="InterPro" id="IPR051260">
    <property type="entry name" value="Diverse_substr_monoxygenases"/>
</dbReference>
<feature type="region of interest" description="Disordered" evidence="5">
    <location>
        <begin position="1"/>
        <end position="42"/>
    </location>
</feature>
<evidence type="ECO:0000256" key="5">
    <source>
        <dbReference type="SAM" id="MobiDB-lite"/>
    </source>
</evidence>
<feature type="compositionally biased region" description="Basic and acidic residues" evidence="5">
    <location>
        <begin position="1"/>
        <end position="11"/>
    </location>
</feature>
<dbReference type="Pfam" id="PF00296">
    <property type="entry name" value="Bac_luciferase"/>
    <property type="match status" value="1"/>
</dbReference>
<evidence type="ECO:0000256" key="3">
    <source>
        <dbReference type="ARBA" id="ARBA00023002"/>
    </source>
</evidence>
<dbReference type="SUPFAM" id="SSF51679">
    <property type="entry name" value="Bacterial luciferase-like"/>
    <property type="match status" value="1"/>
</dbReference>
<dbReference type="EMBL" id="BAAAQY010000007">
    <property type="protein sequence ID" value="GAA2238465.1"/>
    <property type="molecule type" value="Genomic_DNA"/>
</dbReference>
<feature type="compositionally biased region" description="Polar residues" evidence="5">
    <location>
        <begin position="12"/>
        <end position="35"/>
    </location>
</feature>
<sequence length="127" mass="14427">MSIPELKRSPESSKQQRTADSRTAQLSGRRTQLSSGARPPSYISNGRIGFNVVTSVSHRVAQNYRYDRMFEHDERYVRAEEWMDAVSRLWESRELALAALRIVASPAAFLSDQHSSRRIEVCDAALT</sequence>
<keyword evidence="3" id="KW-0560">Oxidoreductase</keyword>
<organism evidence="7 8">
    <name type="scientific">Herbiconiux moechotypicola</name>
    <dbReference type="NCBI Taxonomy" id="637393"/>
    <lineage>
        <taxon>Bacteria</taxon>
        <taxon>Bacillati</taxon>
        <taxon>Actinomycetota</taxon>
        <taxon>Actinomycetes</taxon>
        <taxon>Micrococcales</taxon>
        <taxon>Microbacteriaceae</taxon>
        <taxon>Herbiconiux</taxon>
    </lineage>
</organism>
<dbReference type="RefSeq" id="WP_344444526.1">
    <property type="nucleotide sequence ID" value="NZ_BAAAQY010000007.1"/>
</dbReference>
<dbReference type="InterPro" id="IPR036661">
    <property type="entry name" value="Luciferase-like_sf"/>
</dbReference>
<dbReference type="Gene3D" id="3.20.20.30">
    <property type="entry name" value="Luciferase-like domain"/>
    <property type="match status" value="1"/>
</dbReference>
<keyword evidence="1" id="KW-0285">Flavoprotein</keyword>
<dbReference type="PANTHER" id="PTHR30011:SF16">
    <property type="entry name" value="C2H2 FINGER DOMAIN TRANSCRIPTION FACTOR (EUROFUNG)-RELATED"/>
    <property type="match status" value="1"/>
</dbReference>
<proteinExistence type="predicted"/>
<keyword evidence="2" id="KW-0288">FMN</keyword>
<evidence type="ECO:0000256" key="2">
    <source>
        <dbReference type="ARBA" id="ARBA00022643"/>
    </source>
</evidence>
<evidence type="ECO:0000313" key="8">
    <source>
        <dbReference type="Proteomes" id="UP001500929"/>
    </source>
</evidence>
<dbReference type="Proteomes" id="UP001500929">
    <property type="component" value="Unassembled WGS sequence"/>
</dbReference>
<dbReference type="InterPro" id="IPR011251">
    <property type="entry name" value="Luciferase-like_dom"/>
</dbReference>
<feature type="domain" description="Luciferase-like" evidence="6">
    <location>
        <begin position="43"/>
        <end position="94"/>
    </location>
</feature>
<keyword evidence="4" id="KW-0503">Monooxygenase</keyword>
<evidence type="ECO:0000259" key="6">
    <source>
        <dbReference type="Pfam" id="PF00296"/>
    </source>
</evidence>
<dbReference type="PANTHER" id="PTHR30011">
    <property type="entry name" value="ALKANESULFONATE MONOOXYGENASE-RELATED"/>
    <property type="match status" value="1"/>
</dbReference>
<evidence type="ECO:0000256" key="4">
    <source>
        <dbReference type="ARBA" id="ARBA00023033"/>
    </source>
</evidence>
<protein>
    <recommendedName>
        <fullName evidence="6">Luciferase-like domain-containing protein</fullName>
    </recommendedName>
</protein>
<accession>A0ABP5QKE4</accession>
<reference evidence="8" key="1">
    <citation type="journal article" date="2019" name="Int. J. Syst. Evol. Microbiol.">
        <title>The Global Catalogue of Microorganisms (GCM) 10K type strain sequencing project: providing services to taxonomists for standard genome sequencing and annotation.</title>
        <authorList>
            <consortium name="The Broad Institute Genomics Platform"/>
            <consortium name="The Broad Institute Genome Sequencing Center for Infectious Disease"/>
            <person name="Wu L."/>
            <person name="Ma J."/>
        </authorList>
    </citation>
    <scope>NUCLEOTIDE SEQUENCE [LARGE SCALE GENOMIC DNA]</scope>
    <source>
        <strain evidence="8">JCM 16117</strain>
    </source>
</reference>
<comment type="caution">
    <text evidence="7">The sequence shown here is derived from an EMBL/GenBank/DDBJ whole genome shotgun (WGS) entry which is preliminary data.</text>
</comment>
<evidence type="ECO:0000256" key="1">
    <source>
        <dbReference type="ARBA" id="ARBA00022630"/>
    </source>
</evidence>
<gene>
    <name evidence="7" type="ORF">GCM10009851_24330</name>
</gene>
<keyword evidence="8" id="KW-1185">Reference proteome</keyword>